<evidence type="ECO:0000259" key="1">
    <source>
        <dbReference type="Pfam" id="PF02120"/>
    </source>
</evidence>
<dbReference type="Proteomes" id="UP000000647">
    <property type="component" value="Chromosome"/>
</dbReference>
<protein>
    <recommendedName>
        <fullName evidence="1">Flagellar hook-length control protein-like C-terminal domain-containing protein</fullName>
    </recommendedName>
</protein>
<dbReference type="EMBL" id="CP000544">
    <property type="protein sequence ID" value="ABM60899.1"/>
    <property type="molecule type" value="Genomic_DNA"/>
</dbReference>
<accession>A1WT87</accession>
<dbReference type="STRING" id="349124.Hhal_0105"/>
<dbReference type="KEGG" id="hha:Hhal_0105"/>
<dbReference type="Pfam" id="PF02120">
    <property type="entry name" value="Flg_hook"/>
    <property type="match status" value="1"/>
</dbReference>
<gene>
    <name evidence="2" type="ordered locus">Hhal_0105</name>
</gene>
<feature type="domain" description="Flagellar hook-length control protein-like C-terminal" evidence="1">
    <location>
        <begin position="257"/>
        <end position="330"/>
    </location>
</feature>
<dbReference type="HOGENOM" id="CLU_789332_0_0_6"/>
<dbReference type="AlphaFoldDB" id="A1WT87"/>
<evidence type="ECO:0000313" key="3">
    <source>
        <dbReference type="Proteomes" id="UP000000647"/>
    </source>
</evidence>
<name>A1WT87_HALHL</name>
<organism evidence="2 3">
    <name type="scientific">Halorhodospira halophila (strain DSM 244 / SL1)</name>
    <name type="common">Ectothiorhodospira halophila (strain DSM 244 / SL1)</name>
    <dbReference type="NCBI Taxonomy" id="349124"/>
    <lineage>
        <taxon>Bacteria</taxon>
        <taxon>Pseudomonadati</taxon>
        <taxon>Pseudomonadota</taxon>
        <taxon>Gammaproteobacteria</taxon>
        <taxon>Chromatiales</taxon>
        <taxon>Ectothiorhodospiraceae</taxon>
        <taxon>Halorhodospira</taxon>
    </lineage>
</organism>
<evidence type="ECO:0000313" key="2">
    <source>
        <dbReference type="EMBL" id="ABM60899.1"/>
    </source>
</evidence>
<reference evidence="3" key="1">
    <citation type="submission" date="2006-12" db="EMBL/GenBank/DDBJ databases">
        <title>Complete sequence of Halorhodospira halophila SL1.</title>
        <authorList>
            <consortium name="US DOE Joint Genome Institute"/>
            <person name="Copeland A."/>
            <person name="Lucas S."/>
            <person name="Lapidus A."/>
            <person name="Barry K."/>
            <person name="Detter J.C."/>
            <person name="Glavina del Rio T."/>
            <person name="Hammon N."/>
            <person name="Israni S."/>
            <person name="Dalin E."/>
            <person name="Tice H."/>
            <person name="Pitluck S."/>
            <person name="Saunders E."/>
            <person name="Brettin T."/>
            <person name="Bruce D."/>
            <person name="Han C."/>
            <person name="Tapia R."/>
            <person name="Schmutz J."/>
            <person name="Larimer F."/>
            <person name="Land M."/>
            <person name="Hauser L."/>
            <person name="Kyrpides N."/>
            <person name="Mikhailova N."/>
            <person name="Hoff W."/>
            <person name="Richardson P."/>
        </authorList>
    </citation>
    <scope>NUCLEOTIDE SEQUENCE [LARGE SCALE GENOMIC DNA]</scope>
    <source>
        <strain evidence="3">DSM 244 / SL1</strain>
    </source>
</reference>
<proteinExistence type="predicted"/>
<dbReference type="InterPro" id="IPR021136">
    <property type="entry name" value="Flagellar_hook_control-like_C"/>
</dbReference>
<sequence length="351" mass="38023">MSTERPTVWIRFPEASGRPDLPLRLGDTLEGRARLTNAGLVLILGEHRLPARADVPVADGDRLRLRVAGVGHPLVLQVTHHLGPRPALQSTLRQAPPRQTTAESLVSSLRTAARGTPSPITLHAACQNFWATLPSAQALSSASGVRTTLNRAGLCLEARLALGAETRDDLKGRLSAWIASLRRHHPLDPRHQAATDGAPAERALLQQLEAFFWRIQAIQAHRALHTRGTADWTFDLPVRDGDALHALRLRVRPATGAPGQAAWTIEARLTLERLGPVAASLHLADGRADLTWWAQDRSSAERLAGALPWLEERLRGAGLEPGAITCYHGWPAYDGTAPTTTATPGIIDEQI</sequence>
<keyword evidence="3" id="KW-1185">Reference proteome</keyword>
<reference evidence="2 3" key="2">
    <citation type="journal article" date="2013" name="Stand. Genomic Sci.">
        <title>Complete genome sequence of Halorhodospira halophila SL1.</title>
        <authorList>
            <person name="Challacombe J.F."/>
            <person name="Majid S."/>
            <person name="Deole R."/>
            <person name="Brettin T.S."/>
            <person name="Bruce D."/>
            <person name="Delano S.F."/>
            <person name="Detter J.C."/>
            <person name="Gleasner C.D."/>
            <person name="Han C.S."/>
            <person name="Misra M."/>
            <person name="Reitenga K.G."/>
            <person name="Mikhailova N."/>
            <person name="Woyke T."/>
            <person name="Pitluck S."/>
            <person name="Nolan M."/>
            <person name="Land M.L."/>
            <person name="Saunders E."/>
            <person name="Tapia R."/>
            <person name="Lapidus A."/>
            <person name="Ivanova N."/>
            <person name="Hoff W.D."/>
        </authorList>
    </citation>
    <scope>NUCLEOTIDE SEQUENCE [LARGE SCALE GENOMIC DNA]</scope>
    <source>
        <strain evidence="3">DSM 244 / SL1</strain>
    </source>
</reference>